<dbReference type="InterPro" id="IPR008988">
    <property type="entry name" value="Transcriptional_repressor_C"/>
</dbReference>
<organism evidence="3 4">
    <name type="scientific">Slackia faecicanis</name>
    <dbReference type="NCBI Taxonomy" id="255723"/>
    <lineage>
        <taxon>Bacteria</taxon>
        <taxon>Bacillati</taxon>
        <taxon>Actinomycetota</taxon>
        <taxon>Coriobacteriia</taxon>
        <taxon>Eggerthellales</taxon>
        <taxon>Eggerthellaceae</taxon>
        <taxon>Slackia</taxon>
    </lineage>
</organism>
<feature type="domain" description="Ferrous iron transporter FeoA-like" evidence="2">
    <location>
        <begin position="59"/>
        <end position="129"/>
    </location>
</feature>
<evidence type="ECO:0000259" key="2">
    <source>
        <dbReference type="SMART" id="SM00899"/>
    </source>
</evidence>
<dbReference type="InterPro" id="IPR038157">
    <property type="entry name" value="FeoA_core_dom"/>
</dbReference>
<dbReference type="PANTHER" id="PTHR43151:SF1">
    <property type="entry name" value="SSR2333 PROTEIN"/>
    <property type="match status" value="1"/>
</dbReference>
<evidence type="ECO:0000256" key="1">
    <source>
        <dbReference type="ARBA" id="ARBA00023004"/>
    </source>
</evidence>
<name>A0A3N0AH58_9ACTN</name>
<dbReference type="InterPro" id="IPR053184">
    <property type="entry name" value="FeoA-like"/>
</dbReference>
<dbReference type="InterPro" id="IPR007167">
    <property type="entry name" value="Fe-transptr_FeoA-like"/>
</dbReference>
<dbReference type="EMBL" id="QICB01000002">
    <property type="protein sequence ID" value="RNL20780.1"/>
    <property type="molecule type" value="Genomic_DNA"/>
</dbReference>
<dbReference type="Proteomes" id="UP000267368">
    <property type="component" value="Unassembled WGS sequence"/>
</dbReference>
<dbReference type="SMART" id="SM00899">
    <property type="entry name" value="FeoA"/>
    <property type="match status" value="1"/>
</dbReference>
<dbReference type="SUPFAM" id="SSF50037">
    <property type="entry name" value="C-terminal domain of transcriptional repressors"/>
    <property type="match status" value="1"/>
</dbReference>
<sequence length="129" mass="12776">MAIAAALRARGLFGTARASDASRAEGCAAFSPAPAVRESSASALGTGGGSVSHPSCAAVPLAFAGPNADASVVSVRGSEEARRHLETLGFVEGARVKVVSEAAGNLIVEIKGSQVALDRQAAMKVSVSA</sequence>
<comment type="caution">
    <text evidence="3">The sequence shown here is derived from an EMBL/GenBank/DDBJ whole genome shotgun (WGS) entry which is preliminary data.</text>
</comment>
<dbReference type="Gene3D" id="2.30.30.90">
    <property type="match status" value="1"/>
</dbReference>
<proteinExistence type="predicted"/>
<dbReference type="GO" id="GO:0046914">
    <property type="term" value="F:transition metal ion binding"/>
    <property type="evidence" value="ECO:0007669"/>
    <property type="project" value="InterPro"/>
</dbReference>
<evidence type="ECO:0000313" key="3">
    <source>
        <dbReference type="EMBL" id="RNL20780.1"/>
    </source>
</evidence>
<keyword evidence="4" id="KW-1185">Reference proteome</keyword>
<dbReference type="AlphaFoldDB" id="A0A3N0AH58"/>
<protein>
    <submittedName>
        <fullName evidence="3">Ferrous iron transport protein A</fullName>
    </submittedName>
</protein>
<dbReference type="Pfam" id="PF04023">
    <property type="entry name" value="FeoA"/>
    <property type="match status" value="1"/>
</dbReference>
<gene>
    <name evidence="3" type="ORF">DMP07_04165</name>
</gene>
<keyword evidence="1" id="KW-0408">Iron</keyword>
<evidence type="ECO:0000313" key="4">
    <source>
        <dbReference type="Proteomes" id="UP000267368"/>
    </source>
</evidence>
<reference evidence="4" key="1">
    <citation type="submission" date="2018-05" db="EMBL/GenBank/DDBJ databases">
        <title>Genome Sequencing of selected type strains of the family Eggerthellaceae.</title>
        <authorList>
            <person name="Danylec N."/>
            <person name="Stoll D.A."/>
            <person name="Doetsch A."/>
            <person name="Huch M."/>
        </authorList>
    </citation>
    <scope>NUCLEOTIDE SEQUENCE [LARGE SCALE GENOMIC DNA]</scope>
    <source>
        <strain evidence="4">DSM 17537</strain>
    </source>
</reference>
<dbReference type="RefSeq" id="WP_123197879.1">
    <property type="nucleotide sequence ID" value="NZ_QICB01000002.1"/>
</dbReference>
<dbReference type="PANTHER" id="PTHR43151">
    <property type="entry name" value="FEOA FAMILY PROTEIN"/>
    <property type="match status" value="1"/>
</dbReference>
<dbReference type="OrthoDB" id="3175006at2"/>
<accession>A0A3N0AH58</accession>